<evidence type="ECO:0000256" key="1">
    <source>
        <dbReference type="ARBA" id="ARBA00005061"/>
    </source>
</evidence>
<name>A0A501WHK8_9GAMM</name>
<comment type="caution">
    <text evidence="7">The sequence shown here is derived from an EMBL/GenBank/DDBJ whole genome shotgun (WGS) entry which is preliminary data.</text>
</comment>
<proteinExistence type="inferred from homology"/>
<evidence type="ECO:0000313" key="7">
    <source>
        <dbReference type="EMBL" id="TPE46571.1"/>
    </source>
</evidence>
<reference evidence="7 8" key="1">
    <citation type="submission" date="2019-06" db="EMBL/GenBank/DDBJ databases">
        <title>A novel bacterium of genus Marinomonas, isolated from coastal sand.</title>
        <authorList>
            <person name="Huang H."/>
            <person name="Mo K."/>
            <person name="Hu Y."/>
        </authorList>
    </citation>
    <scope>NUCLEOTIDE SEQUENCE [LARGE SCALE GENOMIC DNA]</scope>
    <source>
        <strain evidence="7 8">HB171799</strain>
    </source>
</reference>
<dbReference type="OrthoDB" id="5820615at2"/>
<protein>
    <recommendedName>
        <fullName evidence="4">6-carboxy-5,6,7,8-tetrahydropterin synthase</fullName>
        <ecNumber evidence="3">4.1.2.50</ecNumber>
    </recommendedName>
    <alternativeName>
        <fullName evidence="5">Queuosine biosynthesis protein QueD</fullName>
    </alternativeName>
</protein>
<comment type="pathway">
    <text evidence="1">Purine metabolism; 7-cyano-7-deazaguanine biosynthesis.</text>
</comment>
<accession>A0A501WHK8</accession>
<organism evidence="7 8">
    <name type="scientific">Maribrevibacterium harenarium</name>
    <dbReference type="NCBI Taxonomy" id="2589817"/>
    <lineage>
        <taxon>Bacteria</taxon>
        <taxon>Pseudomonadati</taxon>
        <taxon>Pseudomonadota</taxon>
        <taxon>Gammaproteobacteria</taxon>
        <taxon>Oceanospirillales</taxon>
        <taxon>Oceanospirillaceae</taxon>
        <taxon>Maribrevibacterium</taxon>
    </lineage>
</organism>
<comment type="catalytic activity">
    <reaction evidence="6">
        <text>7,8-dihydroneopterin 3'-triphosphate + H2O = 6-carboxy-5,6,7,8-tetrahydropterin + triphosphate + acetaldehyde + 2 H(+)</text>
        <dbReference type="Rhea" id="RHEA:27966"/>
        <dbReference type="ChEBI" id="CHEBI:15343"/>
        <dbReference type="ChEBI" id="CHEBI:15377"/>
        <dbReference type="ChEBI" id="CHEBI:15378"/>
        <dbReference type="ChEBI" id="CHEBI:18036"/>
        <dbReference type="ChEBI" id="CHEBI:58462"/>
        <dbReference type="ChEBI" id="CHEBI:61032"/>
        <dbReference type="EC" id="4.1.2.50"/>
    </reaction>
</comment>
<evidence type="ECO:0000313" key="8">
    <source>
        <dbReference type="Proteomes" id="UP000315901"/>
    </source>
</evidence>
<dbReference type="EC" id="4.1.2.50" evidence="3"/>
<keyword evidence="8" id="KW-1185">Reference proteome</keyword>
<evidence type="ECO:0000256" key="5">
    <source>
        <dbReference type="ARBA" id="ARBA00031449"/>
    </source>
</evidence>
<dbReference type="EMBL" id="VFRR01000057">
    <property type="protein sequence ID" value="TPE46571.1"/>
    <property type="molecule type" value="Genomic_DNA"/>
</dbReference>
<dbReference type="AlphaFoldDB" id="A0A501WHK8"/>
<dbReference type="Proteomes" id="UP000315901">
    <property type="component" value="Unassembled WGS sequence"/>
</dbReference>
<dbReference type="SUPFAM" id="SSF55620">
    <property type="entry name" value="Tetrahydrobiopterin biosynthesis enzymes-like"/>
    <property type="match status" value="2"/>
</dbReference>
<dbReference type="Pfam" id="PF01242">
    <property type="entry name" value="PTPS"/>
    <property type="match status" value="1"/>
</dbReference>
<dbReference type="UniPathway" id="UPA00391"/>
<evidence type="ECO:0000256" key="6">
    <source>
        <dbReference type="ARBA" id="ARBA00048807"/>
    </source>
</evidence>
<evidence type="ECO:0000256" key="2">
    <source>
        <dbReference type="ARBA" id="ARBA00008900"/>
    </source>
</evidence>
<evidence type="ECO:0000256" key="4">
    <source>
        <dbReference type="ARBA" id="ARBA00018141"/>
    </source>
</evidence>
<dbReference type="InterPro" id="IPR038418">
    <property type="entry name" value="6-PTP_synth/QueD_sf"/>
</dbReference>
<evidence type="ECO:0000256" key="3">
    <source>
        <dbReference type="ARBA" id="ARBA00012982"/>
    </source>
</evidence>
<dbReference type="Gene3D" id="3.30.479.10">
    <property type="entry name" value="6-pyruvoyl tetrahydropterin synthase/QueD"/>
    <property type="match status" value="2"/>
</dbReference>
<dbReference type="GO" id="GO:0070497">
    <property type="term" value="F:6-carboxytetrahydropterin synthase activity"/>
    <property type="evidence" value="ECO:0007669"/>
    <property type="project" value="UniProtKB-EC"/>
</dbReference>
<dbReference type="RefSeq" id="WP_140591444.1">
    <property type="nucleotide sequence ID" value="NZ_VFRR01000057.1"/>
</dbReference>
<sequence length="286" mass="32260">MKLFVKNLTHVDLSYFCPERGVLGESWQTDVILTGKLNAEGMVCDFSIVKKQIKKWLDDHIDHTLVIPAEHPHVSIVQLESARTQFVFDDGNPAHRLECNAPTQAFCALPLTQISAAAAAHWVEQQILNLLPAELEAVAVRFTPEQTNAAQYQYSHGLKKHDGNCQRIVHGHRSVIEVYRNGTRDEALEQDWAQRWHDIYLGTDEDLLGIIEESSQRYHHFAYDGSQGFYELKIPSRQVYMLPCDTTVENLATYIANKLAHENQGDVIEVHAFEGIGKGAICSAQV</sequence>
<dbReference type="InterPro" id="IPR007115">
    <property type="entry name" value="6-PTP_synth/QueD"/>
</dbReference>
<comment type="similarity">
    <text evidence="2">Belongs to the PTPS family. QueD subfamily.</text>
</comment>
<gene>
    <name evidence="7" type="ORF">FJM67_15965</name>
</gene>